<dbReference type="Proteomes" id="UP000263900">
    <property type="component" value="Chromosome"/>
</dbReference>
<feature type="transmembrane region" description="Helical" evidence="8">
    <location>
        <begin position="212"/>
        <end position="231"/>
    </location>
</feature>
<reference evidence="10 11" key="1">
    <citation type="submission" date="2018-09" db="EMBL/GenBank/DDBJ databases">
        <title>Genome sequencing of strain 6GH32-13.</title>
        <authorList>
            <person name="Weon H.-Y."/>
            <person name="Heo J."/>
            <person name="Kwon S.-W."/>
        </authorList>
    </citation>
    <scope>NUCLEOTIDE SEQUENCE [LARGE SCALE GENOMIC DNA]</scope>
    <source>
        <strain evidence="10 11">5GH32-13</strain>
    </source>
</reference>
<dbReference type="GO" id="GO:1990961">
    <property type="term" value="P:xenobiotic detoxification by transmembrane export across the plasma membrane"/>
    <property type="evidence" value="ECO:0007669"/>
    <property type="project" value="InterPro"/>
</dbReference>
<dbReference type="KEGG" id="pseg:D3H65_24755"/>
<sequence length="400" mass="43126">MTKKRYYFLVGLLGALTTIAPFSIDMYLPGFTAIAKDLHSNVAEVALSLSSFFVGISVGQLLYGPLMDRFGRKRPLYIALGLYLIASLACAFATSLDMLIAVRFVQAMGACAATVAANAMVRDLFPVEENAKVFSMLMLILGVSPIIAPTAGSYITAFLGWQAVFIILAVITALIFIAIYFGLPESSKPDPDYSLKPNAIIRSYLAVFKEPVFYTYTFTGAIAFAGLFAFLSSSPYLYMELFKLSERAYGLVFALLAGGLILASQVNRFLLKRYRSEQIITAALISMSIVGLLLVFTSLSGWITLPGMLLMQFIYLSCLGYILPNSSALAMSPFTTGAGSAAALMGALQMGIGAGVSILLSLLQNGTTIPMVSIMAICALVSLLVRMIGHRMIRYKLSEA</sequence>
<feature type="transmembrane region" description="Helical" evidence="8">
    <location>
        <begin position="369"/>
        <end position="388"/>
    </location>
</feature>
<dbReference type="InterPro" id="IPR011701">
    <property type="entry name" value="MFS"/>
</dbReference>
<dbReference type="OrthoDB" id="9800416at2"/>
<dbReference type="Gene3D" id="1.20.1720.10">
    <property type="entry name" value="Multidrug resistance protein D"/>
    <property type="match status" value="1"/>
</dbReference>
<dbReference type="EMBL" id="CP032157">
    <property type="protein sequence ID" value="AXY76998.1"/>
    <property type="molecule type" value="Genomic_DNA"/>
</dbReference>
<dbReference type="AlphaFoldDB" id="A0A3B7MS72"/>
<organism evidence="10 11">
    <name type="scientific">Paraflavitalea soli</name>
    <dbReference type="NCBI Taxonomy" id="2315862"/>
    <lineage>
        <taxon>Bacteria</taxon>
        <taxon>Pseudomonadati</taxon>
        <taxon>Bacteroidota</taxon>
        <taxon>Chitinophagia</taxon>
        <taxon>Chitinophagales</taxon>
        <taxon>Chitinophagaceae</taxon>
        <taxon>Paraflavitalea</taxon>
    </lineage>
</organism>
<keyword evidence="11" id="KW-1185">Reference proteome</keyword>
<dbReference type="InterPro" id="IPR004812">
    <property type="entry name" value="Efflux_drug-R_Bcr/CmlA"/>
</dbReference>
<feature type="transmembrane region" description="Helical" evidence="8">
    <location>
        <begin position="76"/>
        <end position="94"/>
    </location>
</feature>
<dbReference type="GO" id="GO:0015385">
    <property type="term" value="F:sodium:proton antiporter activity"/>
    <property type="evidence" value="ECO:0007669"/>
    <property type="project" value="TreeGrafter"/>
</dbReference>
<dbReference type="GO" id="GO:0042910">
    <property type="term" value="F:xenobiotic transmembrane transporter activity"/>
    <property type="evidence" value="ECO:0007669"/>
    <property type="project" value="InterPro"/>
</dbReference>
<evidence type="ECO:0000259" key="9">
    <source>
        <dbReference type="PROSITE" id="PS50850"/>
    </source>
</evidence>
<dbReference type="RefSeq" id="WP_119052874.1">
    <property type="nucleotide sequence ID" value="NZ_CP032157.1"/>
</dbReference>
<feature type="transmembrane region" description="Helical" evidence="8">
    <location>
        <begin position="282"/>
        <end position="303"/>
    </location>
</feature>
<name>A0A3B7MS72_9BACT</name>
<keyword evidence="3" id="KW-0813">Transport</keyword>
<accession>A0A3B7MS72</accession>
<evidence type="ECO:0000313" key="11">
    <source>
        <dbReference type="Proteomes" id="UP000263900"/>
    </source>
</evidence>
<evidence type="ECO:0000256" key="1">
    <source>
        <dbReference type="ARBA" id="ARBA00004651"/>
    </source>
</evidence>
<dbReference type="SUPFAM" id="SSF103473">
    <property type="entry name" value="MFS general substrate transporter"/>
    <property type="match status" value="1"/>
</dbReference>
<evidence type="ECO:0000256" key="3">
    <source>
        <dbReference type="ARBA" id="ARBA00022448"/>
    </source>
</evidence>
<dbReference type="PANTHER" id="PTHR23502:SF132">
    <property type="entry name" value="POLYAMINE TRANSPORTER 2-RELATED"/>
    <property type="match status" value="1"/>
</dbReference>
<dbReference type="NCBIfam" id="TIGR00710">
    <property type="entry name" value="efflux_Bcr_CflA"/>
    <property type="match status" value="1"/>
</dbReference>
<feature type="transmembrane region" description="Helical" evidence="8">
    <location>
        <begin position="342"/>
        <end position="363"/>
    </location>
</feature>
<dbReference type="PANTHER" id="PTHR23502">
    <property type="entry name" value="MAJOR FACILITATOR SUPERFAMILY"/>
    <property type="match status" value="1"/>
</dbReference>
<proteinExistence type="inferred from homology"/>
<evidence type="ECO:0000256" key="8">
    <source>
        <dbReference type="SAM" id="Phobius"/>
    </source>
</evidence>
<dbReference type="Pfam" id="PF07690">
    <property type="entry name" value="MFS_1"/>
    <property type="match status" value="1"/>
</dbReference>
<comment type="similarity">
    <text evidence="2">Belongs to the major facilitator superfamily. Bcr/CmlA family.</text>
</comment>
<evidence type="ECO:0000256" key="4">
    <source>
        <dbReference type="ARBA" id="ARBA00022475"/>
    </source>
</evidence>
<evidence type="ECO:0000256" key="7">
    <source>
        <dbReference type="ARBA" id="ARBA00023136"/>
    </source>
</evidence>
<feature type="transmembrane region" description="Helical" evidence="8">
    <location>
        <begin position="251"/>
        <end position="270"/>
    </location>
</feature>
<dbReference type="PROSITE" id="PS50850">
    <property type="entry name" value="MFS"/>
    <property type="match status" value="1"/>
</dbReference>
<feature type="transmembrane region" description="Helical" evidence="8">
    <location>
        <begin position="133"/>
        <end position="155"/>
    </location>
</feature>
<evidence type="ECO:0000313" key="10">
    <source>
        <dbReference type="EMBL" id="AXY76998.1"/>
    </source>
</evidence>
<keyword evidence="6 8" id="KW-1133">Transmembrane helix</keyword>
<protein>
    <submittedName>
        <fullName evidence="10">Bcr/CflA family efflux MFS transporter</fullName>
    </submittedName>
</protein>
<feature type="transmembrane region" description="Helical" evidence="8">
    <location>
        <begin position="161"/>
        <end position="183"/>
    </location>
</feature>
<feature type="transmembrane region" description="Helical" evidence="8">
    <location>
        <begin position="309"/>
        <end position="330"/>
    </location>
</feature>
<comment type="subcellular location">
    <subcellularLocation>
        <location evidence="1">Cell membrane</location>
        <topology evidence="1">Multi-pass membrane protein</topology>
    </subcellularLocation>
</comment>
<feature type="domain" description="Major facilitator superfamily (MFS) profile" evidence="9">
    <location>
        <begin position="9"/>
        <end position="394"/>
    </location>
</feature>
<dbReference type="GO" id="GO:0005886">
    <property type="term" value="C:plasma membrane"/>
    <property type="evidence" value="ECO:0007669"/>
    <property type="project" value="UniProtKB-SubCell"/>
</dbReference>
<evidence type="ECO:0000256" key="6">
    <source>
        <dbReference type="ARBA" id="ARBA00022989"/>
    </source>
</evidence>
<keyword evidence="5 8" id="KW-0812">Transmembrane</keyword>
<feature type="transmembrane region" description="Helical" evidence="8">
    <location>
        <begin position="45"/>
        <end position="64"/>
    </location>
</feature>
<dbReference type="FunFam" id="1.20.1720.10:FF:000005">
    <property type="entry name" value="Bcr/CflA family efflux transporter"/>
    <property type="match status" value="1"/>
</dbReference>
<evidence type="ECO:0000256" key="5">
    <source>
        <dbReference type="ARBA" id="ARBA00022692"/>
    </source>
</evidence>
<keyword evidence="7 8" id="KW-0472">Membrane</keyword>
<dbReference type="CDD" id="cd17320">
    <property type="entry name" value="MFS_MdfA_MDR_like"/>
    <property type="match status" value="1"/>
</dbReference>
<dbReference type="InterPro" id="IPR020846">
    <property type="entry name" value="MFS_dom"/>
</dbReference>
<evidence type="ECO:0000256" key="2">
    <source>
        <dbReference type="ARBA" id="ARBA00006236"/>
    </source>
</evidence>
<dbReference type="InterPro" id="IPR036259">
    <property type="entry name" value="MFS_trans_sf"/>
</dbReference>
<feature type="transmembrane region" description="Helical" evidence="8">
    <location>
        <begin position="100"/>
        <end position="121"/>
    </location>
</feature>
<gene>
    <name evidence="10" type="ORF">D3H65_24755</name>
</gene>
<keyword evidence="4" id="KW-1003">Cell membrane</keyword>